<evidence type="ECO:0000256" key="1">
    <source>
        <dbReference type="SAM" id="MobiDB-lite"/>
    </source>
</evidence>
<protein>
    <submittedName>
        <fullName evidence="3">Uncharacterized protein</fullName>
    </submittedName>
</protein>
<accession>A0A286U0N6</accession>
<organism evidence="3 4">
    <name type="scientific">Candidatus Scalindua japonica</name>
    <dbReference type="NCBI Taxonomy" id="1284222"/>
    <lineage>
        <taxon>Bacteria</taxon>
        <taxon>Pseudomonadati</taxon>
        <taxon>Planctomycetota</taxon>
        <taxon>Candidatus Brocadiia</taxon>
        <taxon>Candidatus Brocadiales</taxon>
        <taxon>Candidatus Scalinduaceae</taxon>
        <taxon>Candidatus Scalindua</taxon>
    </lineage>
</organism>
<proteinExistence type="predicted"/>
<feature type="compositionally biased region" description="Basic and acidic residues" evidence="1">
    <location>
        <begin position="259"/>
        <end position="275"/>
    </location>
</feature>
<keyword evidence="2" id="KW-0812">Transmembrane</keyword>
<name>A0A286U0N6_9BACT</name>
<evidence type="ECO:0000313" key="3">
    <source>
        <dbReference type="EMBL" id="GAX61709.1"/>
    </source>
</evidence>
<dbReference type="EMBL" id="BAOS01000027">
    <property type="protein sequence ID" value="GAX61709.1"/>
    <property type="molecule type" value="Genomic_DNA"/>
</dbReference>
<evidence type="ECO:0000256" key="2">
    <source>
        <dbReference type="SAM" id="Phobius"/>
    </source>
</evidence>
<feature type="region of interest" description="Disordered" evidence="1">
    <location>
        <begin position="251"/>
        <end position="275"/>
    </location>
</feature>
<reference evidence="4" key="1">
    <citation type="journal article" date="2017" name="Environ. Microbiol. Rep.">
        <title>Genetic Diversity of Marine Anaerobic Ammonium-Oxidizing Bacteria as Revealed by Genomic and Proteomic Analyses of 'Candidatus Scalindua japonica'.</title>
        <authorList>
            <person name="Oshiki M."/>
            <person name="Mizuto K."/>
            <person name="Kimura Z."/>
            <person name="Kindaichi T."/>
            <person name="Satoh H."/>
            <person name="Okabe S."/>
        </authorList>
    </citation>
    <scope>NUCLEOTIDE SEQUENCE [LARGE SCALE GENOMIC DNA]</scope>
    <source>
        <strain evidence="4">husup-a2</strain>
    </source>
</reference>
<gene>
    <name evidence="3" type="ORF">SCALIN_C27_0104</name>
</gene>
<evidence type="ECO:0000313" key="4">
    <source>
        <dbReference type="Proteomes" id="UP000218542"/>
    </source>
</evidence>
<keyword evidence="2" id="KW-1133">Transmembrane helix</keyword>
<sequence>MMVYVCIAFFVTTVVLVGITFRGNSQAGLIEVGSAALLFVIFLQILKIVIPESSGKIITILSILIAIMLIFANFSLQRGKHKEYTFKELLVGDLLVKKLIGEDKNIPEKLLAERLKHVMPGEFAKSKTENDTIESSFEMPERVLLGRPITLPINKRSSIATPVRKGEMHSFYIPEETENYKLEIADSEGLKIDRAGIATSRFVVQLNKSNGEVAMPNIPEPFQHPSEAEIDYSILNRIINSKPELPATISEPEISTALPEKHVDEDAGKQIEEKL</sequence>
<feature type="transmembrane region" description="Helical" evidence="2">
    <location>
        <begin position="57"/>
        <end position="76"/>
    </location>
</feature>
<dbReference type="AlphaFoldDB" id="A0A286U0N6"/>
<keyword evidence="4" id="KW-1185">Reference proteome</keyword>
<comment type="caution">
    <text evidence="3">The sequence shown here is derived from an EMBL/GenBank/DDBJ whole genome shotgun (WGS) entry which is preliminary data.</text>
</comment>
<keyword evidence="2" id="KW-0472">Membrane</keyword>
<dbReference type="Proteomes" id="UP000218542">
    <property type="component" value="Unassembled WGS sequence"/>
</dbReference>
<feature type="transmembrane region" description="Helical" evidence="2">
    <location>
        <begin position="32"/>
        <end position="50"/>
    </location>
</feature>